<dbReference type="RefSeq" id="WP_119438487.1">
    <property type="nucleotide sequence ID" value="NZ_QWGR01000007.1"/>
</dbReference>
<gene>
    <name evidence="1" type="ORF">D1614_13525</name>
</gene>
<dbReference type="Proteomes" id="UP000265926">
    <property type="component" value="Unassembled WGS sequence"/>
</dbReference>
<dbReference type="AlphaFoldDB" id="A0A399T008"/>
<protein>
    <submittedName>
        <fullName evidence="1">Uncharacterized protein</fullName>
    </submittedName>
</protein>
<accession>A0A399T008</accession>
<proteinExistence type="predicted"/>
<evidence type="ECO:0000313" key="1">
    <source>
        <dbReference type="EMBL" id="RIJ47601.1"/>
    </source>
</evidence>
<keyword evidence="2" id="KW-1185">Reference proteome</keyword>
<sequence>MNLKQINKIRMFSAVNQVLEDHSTLFASSGVLTLTHQVFKGQLGELEGHRQVQEEAISGLTLEKEQLRIDLNQLVQRVTAALAAFATATKDANLRKKVKYSPSYLSKVSDPELFDIAVVIYNLAVPVVTELEPYFVTQAELDELQQKTAAFKLAIPQNRVAAGTRKASTTNIGALIAETSRLLREEIDTLMLPFQFMHPDFYAKYKNARIIVDYTGRRTSQEETPDPAPAMD</sequence>
<evidence type="ECO:0000313" key="2">
    <source>
        <dbReference type="Proteomes" id="UP000265926"/>
    </source>
</evidence>
<comment type="caution">
    <text evidence="1">The sequence shown here is derived from an EMBL/GenBank/DDBJ whole genome shotgun (WGS) entry which is preliminary data.</text>
</comment>
<name>A0A399T008_9BACT</name>
<dbReference type="EMBL" id="QWGR01000007">
    <property type="protein sequence ID" value="RIJ47601.1"/>
    <property type="molecule type" value="Genomic_DNA"/>
</dbReference>
<dbReference type="OrthoDB" id="1325392at2"/>
<organism evidence="1 2">
    <name type="scientific">Maribellus luteus</name>
    <dbReference type="NCBI Taxonomy" id="2305463"/>
    <lineage>
        <taxon>Bacteria</taxon>
        <taxon>Pseudomonadati</taxon>
        <taxon>Bacteroidota</taxon>
        <taxon>Bacteroidia</taxon>
        <taxon>Marinilabiliales</taxon>
        <taxon>Prolixibacteraceae</taxon>
        <taxon>Maribellus</taxon>
    </lineage>
</organism>
<reference evidence="1 2" key="1">
    <citation type="submission" date="2018-08" db="EMBL/GenBank/DDBJ databases">
        <title>Pallidiluteibacterium maritimus gen. nov., sp. nov., isolated from coastal sediment.</title>
        <authorList>
            <person name="Zhou L.Y."/>
        </authorList>
    </citation>
    <scope>NUCLEOTIDE SEQUENCE [LARGE SCALE GENOMIC DNA]</scope>
    <source>
        <strain evidence="1 2">XSD2</strain>
    </source>
</reference>